<dbReference type="Proteomes" id="UP000433483">
    <property type="component" value="Unassembled WGS sequence"/>
</dbReference>
<evidence type="ECO:0000313" key="5">
    <source>
        <dbReference type="Proteomes" id="UP000488956"/>
    </source>
</evidence>
<evidence type="ECO:0000256" key="1">
    <source>
        <dbReference type="SAM" id="Phobius"/>
    </source>
</evidence>
<name>A0A6A3WC76_9STRA</name>
<gene>
    <name evidence="3" type="ORF">PF005_g22994</name>
    <name evidence="2" type="ORF">PF010_g11954</name>
</gene>
<keyword evidence="1" id="KW-1133">Transmembrane helix</keyword>
<organism evidence="3 4">
    <name type="scientific">Phytophthora fragariae</name>
    <dbReference type="NCBI Taxonomy" id="53985"/>
    <lineage>
        <taxon>Eukaryota</taxon>
        <taxon>Sar</taxon>
        <taxon>Stramenopiles</taxon>
        <taxon>Oomycota</taxon>
        <taxon>Peronosporomycetes</taxon>
        <taxon>Peronosporales</taxon>
        <taxon>Peronosporaceae</taxon>
        <taxon>Phytophthora</taxon>
    </lineage>
</organism>
<reference evidence="3 4" key="1">
    <citation type="submission" date="2018-08" db="EMBL/GenBank/DDBJ databases">
        <title>Genomic investigation of the strawberry pathogen Phytophthora fragariae indicates pathogenicity is determined by transcriptional variation in three key races.</title>
        <authorList>
            <person name="Adams T.M."/>
            <person name="Armitage A.D."/>
            <person name="Sobczyk M.K."/>
            <person name="Bates H.J."/>
            <person name="Dunwell J.M."/>
            <person name="Nellist C.F."/>
            <person name="Harrison R.J."/>
        </authorList>
    </citation>
    <scope>NUCLEOTIDE SEQUENCE [LARGE SCALE GENOMIC DNA]</scope>
    <source>
        <strain evidence="3 4">NOV-27</strain>
        <strain evidence="2 5">ONT-3</strain>
    </source>
</reference>
<sequence length="66" mass="7325">MVLSKKPWWNSGVGSMCFWIVASSFGSWGVSSAWSMSKWMSDCLKMSANSFGERGCLPPRGASRVW</sequence>
<evidence type="ECO:0000313" key="2">
    <source>
        <dbReference type="EMBL" id="KAE9108319.1"/>
    </source>
</evidence>
<dbReference type="EMBL" id="QXGB01002134">
    <property type="protein sequence ID" value="KAE9181137.1"/>
    <property type="molecule type" value="Genomic_DNA"/>
</dbReference>
<comment type="caution">
    <text evidence="3">The sequence shown here is derived from an EMBL/GenBank/DDBJ whole genome shotgun (WGS) entry which is preliminary data.</text>
</comment>
<dbReference type="AlphaFoldDB" id="A0A6A3WC76"/>
<dbReference type="Proteomes" id="UP000488956">
    <property type="component" value="Unassembled WGS sequence"/>
</dbReference>
<keyword evidence="1" id="KW-0472">Membrane</keyword>
<keyword evidence="1" id="KW-0812">Transmembrane</keyword>
<feature type="transmembrane region" description="Helical" evidence="1">
    <location>
        <begin position="12"/>
        <end position="30"/>
    </location>
</feature>
<proteinExistence type="predicted"/>
<evidence type="ECO:0000313" key="4">
    <source>
        <dbReference type="Proteomes" id="UP000433483"/>
    </source>
</evidence>
<keyword evidence="4" id="KW-1185">Reference proteome</keyword>
<dbReference type="EMBL" id="QXFX01000652">
    <property type="protein sequence ID" value="KAE9108319.1"/>
    <property type="molecule type" value="Genomic_DNA"/>
</dbReference>
<accession>A0A6A3WC76</accession>
<evidence type="ECO:0000313" key="3">
    <source>
        <dbReference type="EMBL" id="KAE9181137.1"/>
    </source>
</evidence>
<protein>
    <submittedName>
        <fullName evidence="3">Uncharacterized protein</fullName>
    </submittedName>
</protein>